<organism evidence="1 2">
    <name type="scientific">Kalanchoe fedtschenkoi</name>
    <name type="common">Lavender scallops</name>
    <name type="synonym">South American air plant</name>
    <dbReference type="NCBI Taxonomy" id="63787"/>
    <lineage>
        <taxon>Eukaryota</taxon>
        <taxon>Viridiplantae</taxon>
        <taxon>Streptophyta</taxon>
        <taxon>Embryophyta</taxon>
        <taxon>Tracheophyta</taxon>
        <taxon>Spermatophyta</taxon>
        <taxon>Magnoliopsida</taxon>
        <taxon>eudicotyledons</taxon>
        <taxon>Gunneridae</taxon>
        <taxon>Pentapetalae</taxon>
        <taxon>Saxifragales</taxon>
        <taxon>Crassulaceae</taxon>
        <taxon>Kalanchoe</taxon>
    </lineage>
</organism>
<sequence length="94" mass="10607">MSICATSSSTAARRTDQGMAETNALSKYVKLIKEQIGQAENIQSGELSRPMDLDFFVHFIESEMARRNQNLLNLQWEASVENCNCDHLSDDVRP</sequence>
<dbReference type="EnsemblPlants" id="Kaladp0079s0034.1.v1.1">
    <property type="protein sequence ID" value="Kaladp0079s0034.1.v1.1.CDS.1"/>
    <property type="gene ID" value="Kaladp0079s0034.v1.1"/>
</dbReference>
<evidence type="ECO:0000313" key="1">
    <source>
        <dbReference type="EnsemblPlants" id="Kaladp0079s0034.1.v1.1.CDS.1"/>
    </source>
</evidence>
<evidence type="ECO:0000313" key="2">
    <source>
        <dbReference type="Proteomes" id="UP000594263"/>
    </source>
</evidence>
<dbReference type="Proteomes" id="UP000594263">
    <property type="component" value="Unplaced"/>
</dbReference>
<reference evidence="1" key="1">
    <citation type="submission" date="2021-01" db="UniProtKB">
        <authorList>
            <consortium name="EnsemblPlants"/>
        </authorList>
    </citation>
    <scope>IDENTIFICATION</scope>
</reference>
<keyword evidence="2" id="KW-1185">Reference proteome</keyword>
<dbReference type="Gramene" id="Kaladp0079s0034.1.v1.1">
    <property type="protein sequence ID" value="Kaladp0079s0034.1.v1.1.CDS.1"/>
    <property type="gene ID" value="Kaladp0079s0034.v1.1"/>
</dbReference>
<proteinExistence type="predicted"/>
<accession>A0A7N0UPK4</accession>
<dbReference type="AlphaFoldDB" id="A0A7N0UPK4"/>
<name>A0A7N0UPK4_KALFE</name>
<protein>
    <submittedName>
        <fullName evidence="1">Uncharacterized protein</fullName>
    </submittedName>
</protein>